<dbReference type="SUPFAM" id="SSF51161">
    <property type="entry name" value="Trimeric LpxA-like enzymes"/>
    <property type="match status" value="1"/>
</dbReference>
<evidence type="ECO:0000313" key="1">
    <source>
        <dbReference type="EMBL" id="QPB84650.1"/>
    </source>
</evidence>
<evidence type="ECO:0000313" key="2">
    <source>
        <dbReference type="Proteomes" id="UP000305729"/>
    </source>
</evidence>
<reference evidence="1 2" key="1">
    <citation type="submission" date="2019-10" db="EMBL/GenBank/DDBJ databases">
        <title>Pseudoalteromonas rubra S4059.</title>
        <authorList>
            <person name="Paulsen S."/>
            <person name="Wang X."/>
        </authorList>
    </citation>
    <scope>NUCLEOTIDE SEQUENCE [LARGE SCALE GENOMIC DNA]</scope>
    <source>
        <strain evidence="1 2">S4059</strain>
    </source>
</reference>
<dbReference type="InterPro" id="IPR011004">
    <property type="entry name" value="Trimer_LpxA-like_sf"/>
</dbReference>
<dbReference type="GO" id="GO:0016746">
    <property type="term" value="F:acyltransferase activity"/>
    <property type="evidence" value="ECO:0007669"/>
    <property type="project" value="UniProtKB-KW"/>
</dbReference>
<keyword evidence="1" id="KW-0808">Transferase</keyword>
<dbReference type="PANTHER" id="PTHR23416:SF78">
    <property type="entry name" value="LIPOPOLYSACCHARIDE BIOSYNTHESIS O-ACETYL TRANSFERASE WBBJ-RELATED"/>
    <property type="match status" value="1"/>
</dbReference>
<dbReference type="EMBL" id="CP045429">
    <property type="protein sequence ID" value="QPB84650.1"/>
    <property type="molecule type" value="Genomic_DNA"/>
</dbReference>
<accession>A0A5S3V1K9</accession>
<name>A0A5S3V1K9_9GAMM</name>
<organism evidence="1 2">
    <name type="scientific">Pseudoalteromonas rubra</name>
    <dbReference type="NCBI Taxonomy" id="43658"/>
    <lineage>
        <taxon>Bacteria</taxon>
        <taxon>Pseudomonadati</taxon>
        <taxon>Pseudomonadota</taxon>
        <taxon>Gammaproteobacteria</taxon>
        <taxon>Alteromonadales</taxon>
        <taxon>Pseudoalteromonadaceae</taxon>
        <taxon>Pseudoalteromonas</taxon>
    </lineage>
</organism>
<sequence length="174" mass="18973">MKHKGLLLYTWFIRLFLGWLPDIPFIMRFRGALYSLGMPVCGKNFQVSSNAIIRNLENCYFGDNVYLAPFVVVNAIDRITLNNGVMIGFSSVLVSGNHTLKNGSFRYGKSDTKPISVHEGAWVGANCTLTAGSVLPQSSLLAANSALTKEMTEDNYIYGGVPAKPITAIKSSST</sequence>
<dbReference type="InterPro" id="IPR051159">
    <property type="entry name" value="Hexapeptide_acetyltransf"/>
</dbReference>
<proteinExistence type="predicted"/>
<gene>
    <name evidence="1" type="ORF">CWC22_017355</name>
</gene>
<protein>
    <submittedName>
        <fullName evidence="1">Acyltransferase</fullName>
    </submittedName>
</protein>
<dbReference type="Proteomes" id="UP000305729">
    <property type="component" value="Chromosome 1"/>
</dbReference>
<dbReference type="RefSeq" id="WP_138537446.1">
    <property type="nucleotide sequence ID" value="NZ_CP045429.1"/>
</dbReference>
<dbReference type="PANTHER" id="PTHR23416">
    <property type="entry name" value="SIALIC ACID SYNTHASE-RELATED"/>
    <property type="match status" value="1"/>
</dbReference>
<dbReference type="AlphaFoldDB" id="A0A5S3V1K9"/>
<dbReference type="CDD" id="cd04647">
    <property type="entry name" value="LbH_MAT_like"/>
    <property type="match status" value="1"/>
</dbReference>
<dbReference type="Gene3D" id="2.160.10.10">
    <property type="entry name" value="Hexapeptide repeat proteins"/>
    <property type="match status" value="1"/>
</dbReference>
<keyword evidence="1" id="KW-0012">Acyltransferase</keyword>